<dbReference type="Gene3D" id="3.40.309.10">
    <property type="entry name" value="Aldehyde Dehydrogenase, Chain A, domain 2"/>
    <property type="match status" value="1"/>
</dbReference>
<evidence type="ECO:0000259" key="7">
    <source>
        <dbReference type="Pfam" id="PF00171"/>
    </source>
</evidence>
<dbReference type="FunFam" id="3.40.309.10:FF:000009">
    <property type="entry name" value="Aldehyde dehydrogenase A"/>
    <property type="match status" value="1"/>
</dbReference>
<dbReference type="EMBL" id="FNDN01000004">
    <property type="protein sequence ID" value="SDH97494.1"/>
    <property type="molecule type" value="Genomic_DNA"/>
</dbReference>
<keyword evidence="2 6" id="KW-0560">Oxidoreductase</keyword>
<comment type="catalytic activity">
    <reaction evidence="4">
        <text>an aldehyde + NAD(+) + H2O = a carboxylate + NADH + 2 H(+)</text>
        <dbReference type="Rhea" id="RHEA:16185"/>
        <dbReference type="ChEBI" id="CHEBI:15377"/>
        <dbReference type="ChEBI" id="CHEBI:15378"/>
        <dbReference type="ChEBI" id="CHEBI:17478"/>
        <dbReference type="ChEBI" id="CHEBI:29067"/>
        <dbReference type="ChEBI" id="CHEBI:57540"/>
        <dbReference type="ChEBI" id="CHEBI:57945"/>
        <dbReference type="EC" id="1.2.1.3"/>
    </reaction>
</comment>
<evidence type="ECO:0000256" key="6">
    <source>
        <dbReference type="RuleBase" id="RU003345"/>
    </source>
</evidence>
<dbReference type="SUPFAM" id="SSF53720">
    <property type="entry name" value="ALDH-like"/>
    <property type="match status" value="1"/>
</dbReference>
<evidence type="ECO:0000256" key="4">
    <source>
        <dbReference type="ARBA" id="ARBA00049194"/>
    </source>
</evidence>
<dbReference type="InterPro" id="IPR029510">
    <property type="entry name" value="Ald_DH_CS_GLU"/>
</dbReference>
<dbReference type="PANTHER" id="PTHR42804:SF1">
    <property type="entry name" value="ALDEHYDE DEHYDROGENASE-RELATED"/>
    <property type="match status" value="1"/>
</dbReference>
<evidence type="ECO:0000313" key="9">
    <source>
        <dbReference type="Proteomes" id="UP000183263"/>
    </source>
</evidence>
<dbReference type="Gene3D" id="3.40.605.10">
    <property type="entry name" value="Aldehyde Dehydrogenase, Chain A, domain 1"/>
    <property type="match status" value="1"/>
</dbReference>
<dbReference type="AlphaFoldDB" id="A0A1G8GSW7"/>
<accession>A0A1G8GSW7</accession>
<sequence length="487" mass="51475">MTDNTLTEYDRLYIGGRWVDAATDEVLDVFSPATGAKVGSARVASAADIDTAVAAARTAFDDGPWSRTTPAERGEILAKAAKLIEERGASLAELLSSEMGQPPAMVTMMQQTPSLGTLNFYAALASDFEWEQTRTGIFGQTRVVREPVGVVAAVLAWNVPMFLAVNKLAPALLAGCTVLLKPAPEAPLGVHAIAEIFTEAGVPEGVISVLPGGAETGENLVSHPDIDKITFTGSSAVGRHIGEIAARNLKRCSLELGGKSAAIILEDADLASTMPMLVMSGLMNTGQACVAQTRILAPRSRYDEVVDGLVAGAQLMQVGDPSDPATQLGPLISEKQRDRVEEYIAKGKEEGARLVLGGERPDGLGDGWYVTPTVFADVDNSMTIAQEEIFGPVLSVIPYDSEDEAVKIANDSDYGLAGSVFTTDVEHGVEVAKRIRTGTYAINWYAFDPGSPFGGYKNSGIGRENGPEGLESFCETKSILMPLGYTG</sequence>
<reference evidence="8 9" key="1">
    <citation type="submission" date="2016-10" db="EMBL/GenBank/DDBJ databases">
        <authorList>
            <person name="de Groot N.N."/>
        </authorList>
    </citation>
    <scope>NUCLEOTIDE SEQUENCE [LARGE SCALE GENOMIC DNA]</scope>
    <source>
        <strain evidence="8 9">DSM 44892</strain>
    </source>
</reference>
<keyword evidence="9" id="KW-1185">Reference proteome</keyword>
<gene>
    <name evidence="8" type="ORF">SAMN05444695_104195</name>
</gene>
<dbReference type="PROSITE" id="PS00687">
    <property type="entry name" value="ALDEHYDE_DEHYDR_GLU"/>
    <property type="match status" value="1"/>
</dbReference>
<feature type="domain" description="Aldehyde dehydrogenase" evidence="7">
    <location>
        <begin position="18"/>
        <end position="479"/>
    </location>
</feature>
<dbReference type="Pfam" id="PF00171">
    <property type="entry name" value="Aldedh"/>
    <property type="match status" value="1"/>
</dbReference>
<evidence type="ECO:0000313" key="8">
    <source>
        <dbReference type="EMBL" id="SDH97494.1"/>
    </source>
</evidence>
<evidence type="ECO:0000256" key="1">
    <source>
        <dbReference type="ARBA" id="ARBA00009986"/>
    </source>
</evidence>
<dbReference type="Proteomes" id="UP000183263">
    <property type="component" value="Unassembled WGS sequence"/>
</dbReference>
<dbReference type="InterPro" id="IPR016162">
    <property type="entry name" value="Ald_DH_N"/>
</dbReference>
<dbReference type="CDD" id="cd07139">
    <property type="entry name" value="ALDH_AldA-Rv0768"/>
    <property type="match status" value="1"/>
</dbReference>
<name>A0A1G8GSW7_9NOCA</name>
<dbReference type="InterPro" id="IPR015590">
    <property type="entry name" value="Aldehyde_DH_dom"/>
</dbReference>
<protein>
    <recommendedName>
        <fullName evidence="3">aldehyde dehydrogenase (NAD(+))</fullName>
        <ecNumber evidence="3">1.2.1.3</ecNumber>
    </recommendedName>
</protein>
<comment type="similarity">
    <text evidence="1 6">Belongs to the aldehyde dehydrogenase family.</text>
</comment>
<organism evidence="8 9">
    <name type="scientific">Rhodococcus triatomae</name>
    <dbReference type="NCBI Taxonomy" id="300028"/>
    <lineage>
        <taxon>Bacteria</taxon>
        <taxon>Bacillati</taxon>
        <taxon>Actinomycetota</taxon>
        <taxon>Actinomycetes</taxon>
        <taxon>Mycobacteriales</taxon>
        <taxon>Nocardiaceae</taxon>
        <taxon>Rhodococcus</taxon>
    </lineage>
</organism>
<dbReference type="GO" id="GO:0004029">
    <property type="term" value="F:aldehyde dehydrogenase (NAD+) activity"/>
    <property type="evidence" value="ECO:0007669"/>
    <property type="project" value="UniProtKB-EC"/>
</dbReference>
<dbReference type="PANTHER" id="PTHR42804">
    <property type="entry name" value="ALDEHYDE DEHYDROGENASE"/>
    <property type="match status" value="1"/>
</dbReference>
<dbReference type="InterPro" id="IPR016163">
    <property type="entry name" value="Ald_DH_C"/>
</dbReference>
<dbReference type="EC" id="1.2.1.3" evidence="3"/>
<evidence type="ECO:0000256" key="5">
    <source>
        <dbReference type="PROSITE-ProRule" id="PRU10007"/>
    </source>
</evidence>
<evidence type="ECO:0000256" key="2">
    <source>
        <dbReference type="ARBA" id="ARBA00023002"/>
    </source>
</evidence>
<dbReference type="InterPro" id="IPR016161">
    <property type="entry name" value="Ald_DH/histidinol_DH"/>
</dbReference>
<evidence type="ECO:0000256" key="3">
    <source>
        <dbReference type="ARBA" id="ARBA00024226"/>
    </source>
</evidence>
<proteinExistence type="inferred from homology"/>
<dbReference type="FunFam" id="3.40.605.10:FF:000007">
    <property type="entry name" value="NAD/NADP-dependent betaine aldehyde dehydrogenase"/>
    <property type="match status" value="1"/>
</dbReference>
<dbReference type="InterPro" id="IPR016160">
    <property type="entry name" value="Ald_DH_CS_CYS"/>
</dbReference>
<dbReference type="PROSITE" id="PS00070">
    <property type="entry name" value="ALDEHYDE_DEHYDR_CYS"/>
    <property type="match status" value="1"/>
</dbReference>
<feature type="active site" evidence="5">
    <location>
        <position position="255"/>
    </location>
</feature>